<comment type="caution">
    <text evidence="1">The sequence shown here is derived from an EMBL/GenBank/DDBJ whole genome shotgun (WGS) entry which is preliminary data.</text>
</comment>
<proteinExistence type="predicted"/>
<dbReference type="Proteomes" id="UP000654075">
    <property type="component" value="Unassembled WGS sequence"/>
</dbReference>
<protein>
    <submittedName>
        <fullName evidence="1">Uncharacterized protein</fullName>
    </submittedName>
</protein>
<name>A0A813ECZ9_POLGL</name>
<dbReference type="AlphaFoldDB" id="A0A813ECZ9"/>
<gene>
    <name evidence="1" type="ORF">PGLA1383_LOCUS15449</name>
</gene>
<accession>A0A813ECZ9</accession>
<dbReference type="EMBL" id="CAJNNV010009097">
    <property type="protein sequence ID" value="CAE8596994.1"/>
    <property type="molecule type" value="Genomic_DNA"/>
</dbReference>
<keyword evidence="2" id="KW-1185">Reference proteome</keyword>
<sequence>MLEASLRVSLESTALSGQSMESEADASGSQNVTFRNPDAAWCGFAAGCLVVDTAAVSAVRYASPEGSGSAARCTQTQVVVTQASLGQALAGNLMSQRLPSNINLNCAGVDTWASNG</sequence>
<organism evidence="1 2">
    <name type="scientific">Polarella glacialis</name>
    <name type="common">Dinoflagellate</name>
    <dbReference type="NCBI Taxonomy" id="89957"/>
    <lineage>
        <taxon>Eukaryota</taxon>
        <taxon>Sar</taxon>
        <taxon>Alveolata</taxon>
        <taxon>Dinophyceae</taxon>
        <taxon>Suessiales</taxon>
        <taxon>Suessiaceae</taxon>
        <taxon>Polarella</taxon>
    </lineage>
</organism>
<evidence type="ECO:0000313" key="2">
    <source>
        <dbReference type="Proteomes" id="UP000654075"/>
    </source>
</evidence>
<evidence type="ECO:0000313" key="1">
    <source>
        <dbReference type="EMBL" id="CAE8596994.1"/>
    </source>
</evidence>
<reference evidence="1" key="1">
    <citation type="submission" date="2021-02" db="EMBL/GenBank/DDBJ databases">
        <authorList>
            <person name="Dougan E. K."/>
            <person name="Rhodes N."/>
            <person name="Thang M."/>
            <person name="Chan C."/>
        </authorList>
    </citation>
    <scope>NUCLEOTIDE SEQUENCE</scope>
</reference>